<organism evidence="2 3">
    <name type="scientific">Dendrothele bispora (strain CBS 962.96)</name>
    <dbReference type="NCBI Taxonomy" id="1314807"/>
    <lineage>
        <taxon>Eukaryota</taxon>
        <taxon>Fungi</taxon>
        <taxon>Dikarya</taxon>
        <taxon>Basidiomycota</taxon>
        <taxon>Agaricomycotina</taxon>
        <taxon>Agaricomycetes</taxon>
        <taxon>Agaricomycetidae</taxon>
        <taxon>Agaricales</taxon>
        <taxon>Agaricales incertae sedis</taxon>
        <taxon>Dendrothele</taxon>
    </lineage>
</organism>
<feature type="region of interest" description="Disordered" evidence="1">
    <location>
        <begin position="28"/>
        <end position="48"/>
    </location>
</feature>
<dbReference type="Proteomes" id="UP000297245">
    <property type="component" value="Unassembled WGS sequence"/>
</dbReference>
<evidence type="ECO:0000313" key="2">
    <source>
        <dbReference type="EMBL" id="THU98121.1"/>
    </source>
</evidence>
<sequence>MEGVVNALEKKEFREIGLCELNSLGANSSEALRSRGKANHPKRDNKAASYWDELLPLGRPDCSASSYLRKPLFGLPHHSYDTERATQPEAPLTPSLRCESKAAGGSCCRSKAPLELSPPLPAKPASSCRSPLEPDPPQPDGTKTSYRGGRLRKSWEKGSREENGDAELGDSSKGADEPSPDDDLEASQKKGTPGQEKRLTVDDILTEGTLSTFRRVSSGVNTANSETSTTITDTSVYVSSSPLPPDRVSAQGRSCCFQLKPEIGGFVWRAEEKAKELLSGKERKADRTPLPGFQQPLTLSVEEPSTAACFRDKISTRLRPLARLSPEPLPLSSSSSPPNERPQAPSSPTSPTFPPPSSLRYYTSSVTFSWPL</sequence>
<protein>
    <submittedName>
        <fullName evidence="2">Uncharacterized protein</fullName>
    </submittedName>
</protein>
<feature type="region of interest" description="Disordered" evidence="1">
    <location>
        <begin position="320"/>
        <end position="359"/>
    </location>
</feature>
<feature type="compositionally biased region" description="Low complexity" evidence="1">
    <location>
        <begin position="320"/>
        <end position="338"/>
    </location>
</feature>
<dbReference type="AlphaFoldDB" id="A0A4S8M7S4"/>
<reference evidence="2 3" key="1">
    <citation type="journal article" date="2019" name="Nat. Ecol. Evol.">
        <title>Megaphylogeny resolves global patterns of mushroom evolution.</title>
        <authorList>
            <person name="Varga T."/>
            <person name="Krizsan K."/>
            <person name="Foldi C."/>
            <person name="Dima B."/>
            <person name="Sanchez-Garcia M."/>
            <person name="Sanchez-Ramirez S."/>
            <person name="Szollosi G.J."/>
            <person name="Szarkandi J.G."/>
            <person name="Papp V."/>
            <person name="Albert L."/>
            <person name="Andreopoulos W."/>
            <person name="Angelini C."/>
            <person name="Antonin V."/>
            <person name="Barry K.W."/>
            <person name="Bougher N.L."/>
            <person name="Buchanan P."/>
            <person name="Buyck B."/>
            <person name="Bense V."/>
            <person name="Catcheside P."/>
            <person name="Chovatia M."/>
            <person name="Cooper J."/>
            <person name="Damon W."/>
            <person name="Desjardin D."/>
            <person name="Finy P."/>
            <person name="Geml J."/>
            <person name="Haridas S."/>
            <person name="Hughes K."/>
            <person name="Justo A."/>
            <person name="Karasinski D."/>
            <person name="Kautmanova I."/>
            <person name="Kiss B."/>
            <person name="Kocsube S."/>
            <person name="Kotiranta H."/>
            <person name="LaButti K.M."/>
            <person name="Lechner B.E."/>
            <person name="Liimatainen K."/>
            <person name="Lipzen A."/>
            <person name="Lukacs Z."/>
            <person name="Mihaltcheva S."/>
            <person name="Morgado L.N."/>
            <person name="Niskanen T."/>
            <person name="Noordeloos M.E."/>
            <person name="Ohm R.A."/>
            <person name="Ortiz-Santana B."/>
            <person name="Ovrebo C."/>
            <person name="Racz N."/>
            <person name="Riley R."/>
            <person name="Savchenko A."/>
            <person name="Shiryaev A."/>
            <person name="Soop K."/>
            <person name="Spirin V."/>
            <person name="Szebenyi C."/>
            <person name="Tomsovsky M."/>
            <person name="Tulloss R.E."/>
            <person name="Uehling J."/>
            <person name="Grigoriev I.V."/>
            <person name="Vagvolgyi C."/>
            <person name="Papp T."/>
            <person name="Martin F.M."/>
            <person name="Miettinen O."/>
            <person name="Hibbett D.S."/>
            <person name="Nagy L.G."/>
        </authorList>
    </citation>
    <scope>NUCLEOTIDE SEQUENCE [LARGE SCALE GENOMIC DNA]</scope>
    <source>
        <strain evidence="2 3">CBS 962.96</strain>
    </source>
</reference>
<evidence type="ECO:0000256" key="1">
    <source>
        <dbReference type="SAM" id="MobiDB-lite"/>
    </source>
</evidence>
<feature type="compositionally biased region" description="Basic and acidic residues" evidence="1">
    <location>
        <begin position="153"/>
        <end position="163"/>
    </location>
</feature>
<feature type="region of interest" description="Disordered" evidence="1">
    <location>
        <begin position="111"/>
        <end position="203"/>
    </location>
</feature>
<accession>A0A4S8M7S4</accession>
<dbReference type="EMBL" id="ML179142">
    <property type="protein sequence ID" value="THU98121.1"/>
    <property type="molecule type" value="Genomic_DNA"/>
</dbReference>
<name>A0A4S8M7S4_DENBC</name>
<keyword evidence="3" id="KW-1185">Reference proteome</keyword>
<proteinExistence type="predicted"/>
<evidence type="ECO:0000313" key="3">
    <source>
        <dbReference type="Proteomes" id="UP000297245"/>
    </source>
</evidence>
<gene>
    <name evidence="2" type="ORF">K435DRAFT_856944</name>
</gene>